<proteinExistence type="predicted"/>
<sequence>MILFKSTGAMTFCDTMEGNVLYGCERVFRKNGAICLFGSSVIIRCVFYLKQNRSPYFKSYQKQIANNWLLTDNISVVNVSELKSQDMSRSFSYSSHNFLPFSERPTDDNHEFTDSATSSVLFNRYSVENSWSNLWRSGLPEQKLTVWLPRRLTDYDDEHSLYKLNEASSKMKLQKHNFSDLNFLKLDSSLTLKTTQKYSPHMNMTSNRYWAGDNNKGNSSTNNPRLSNIIHKFGRLTHFDGSSKLNIIGNPYPINRPPDIKEKTLAQLSLIRKEENCITSIGSGTNAKCFMDPLIGAPAEFLNRINELSKLQAVTKRWERTRCRRRVRKEMVVNK</sequence>
<name>A0AAE1ZKG9_SCHME</name>
<protein>
    <submittedName>
        <fullName evidence="1">Uncharacterized protein</fullName>
    </submittedName>
</protein>
<comment type="caution">
    <text evidence="1">The sequence shown here is derived from an EMBL/GenBank/DDBJ whole genome shotgun (WGS) entry which is preliminary data.</text>
</comment>
<keyword evidence="2" id="KW-1185">Reference proteome</keyword>
<organism evidence="1 2">
    <name type="scientific">Schistosoma mekongi</name>
    <name type="common">Parasitic worm</name>
    <dbReference type="NCBI Taxonomy" id="38744"/>
    <lineage>
        <taxon>Eukaryota</taxon>
        <taxon>Metazoa</taxon>
        <taxon>Spiralia</taxon>
        <taxon>Lophotrochozoa</taxon>
        <taxon>Platyhelminthes</taxon>
        <taxon>Trematoda</taxon>
        <taxon>Digenea</taxon>
        <taxon>Strigeidida</taxon>
        <taxon>Schistosomatoidea</taxon>
        <taxon>Schistosomatidae</taxon>
        <taxon>Schistosoma</taxon>
    </lineage>
</organism>
<reference evidence="1" key="1">
    <citation type="submission" date="2022-04" db="EMBL/GenBank/DDBJ databases">
        <authorList>
            <person name="Xu L."/>
            <person name="Lv Z."/>
        </authorList>
    </citation>
    <scope>NUCLEOTIDE SEQUENCE</scope>
    <source>
        <strain evidence="1">LV_2022a</strain>
    </source>
</reference>
<evidence type="ECO:0000313" key="1">
    <source>
        <dbReference type="EMBL" id="KAK4475926.1"/>
    </source>
</evidence>
<accession>A0AAE1ZKG9</accession>
<gene>
    <name evidence="1" type="ORF">MN116_001167</name>
</gene>
<reference evidence="1" key="2">
    <citation type="journal article" date="2023" name="Infect Dis Poverty">
        <title>Chromosome-scale genome of the human blood fluke Schistosoma mekongi and its implications for public health.</title>
        <authorList>
            <person name="Zhou M."/>
            <person name="Xu L."/>
            <person name="Xu D."/>
            <person name="Chen W."/>
            <person name="Khan J."/>
            <person name="Hu Y."/>
            <person name="Huang H."/>
            <person name="Wei H."/>
            <person name="Zhang Y."/>
            <person name="Chusongsang P."/>
            <person name="Tanasarnprasert K."/>
            <person name="Hu X."/>
            <person name="Limpanont Y."/>
            <person name="Lv Z."/>
        </authorList>
    </citation>
    <scope>NUCLEOTIDE SEQUENCE</scope>
    <source>
        <strain evidence="1">LV_2022a</strain>
    </source>
</reference>
<dbReference type="Proteomes" id="UP001292079">
    <property type="component" value="Unassembled WGS sequence"/>
</dbReference>
<evidence type="ECO:0000313" key="2">
    <source>
        <dbReference type="Proteomes" id="UP001292079"/>
    </source>
</evidence>
<dbReference type="AlphaFoldDB" id="A0AAE1ZKG9"/>
<dbReference type="EMBL" id="JALJAT010000001">
    <property type="protein sequence ID" value="KAK4475926.1"/>
    <property type="molecule type" value="Genomic_DNA"/>
</dbReference>